<evidence type="ECO:0000313" key="8">
    <source>
        <dbReference type="EMBL" id="GAF77966.1"/>
    </source>
</evidence>
<evidence type="ECO:0000256" key="1">
    <source>
        <dbReference type="ARBA" id="ARBA00004651"/>
    </source>
</evidence>
<comment type="similarity">
    <text evidence="2">Belongs to the UPF0718 family.</text>
</comment>
<evidence type="ECO:0000256" key="6">
    <source>
        <dbReference type="ARBA" id="ARBA00023136"/>
    </source>
</evidence>
<feature type="transmembrane region" description="Helical" evidence="7">
    <location>
        <begin position="143"/>
        <end position="164"/>
    </location>
</feature>
<dbReference type="AlphaFoldDB" id="X0SS71"/>
<evidence type="ECO:0000256" key="4">
    <source>
        <dbReference type="ARBA" id="ARBA00022692"/>
    </source>
</evidence>
<reference evidence="8" key="1">
    <citation type="journal article" date="2014" name="Front. Microbiol.">
        <title>High frequency of phylogenetically diverse reductive dehalogenase-homologous genes in deep subseafloor sedimentary metagenomes.</title>
        <authorList>
            <person name="Kawai M."/>
            <person name="Futagami T."/>
            <person name="Toyoda A."/>
            <person name="Takaki Y."/>
            <person name="Nishi S."/>
            <person name="Hori S."/>
            <person name="Arai W."/>
            <person name="Tsubouchi T."/>
            <person name="Morono Y."/>
            <person name="Uchiyama I."/>
            <person name="Ito T."/>
            <person name="Fujiyama A."/>
            <person name="Inagaki F."/>
            <person name="Takami H."/>
        </authorList>
    </citation>
    <scope>NUCLEOTIDE SEQUENCE</scope>
    <source>
        <strain evidence="8">Expedition CK06-06</strain>
    </source>
</reference>
<keyword evidence="5 7" id="KW-1133">Transmembrane helix</keyword>
<feature type="transmembrane region" description="Helical" evidence="7">
    <location>
        <begin position="9"/>
        <end position="27"/>
    </location>
</feature>
<evidence type="ECO:0000256" key="2">
    <source>
        <dbReference type="ARBA" id="ARBA00006386"/>
    </source>
</evidence>
<evidence type="ECO:0000256" key="5">
    <source>
        <dbReference type="ARBA" id="ARBA00022989"/>
    </source>
</evidence>
<dbReference type="EMBL" id="BARS01000479">
    <property type="protein sequence ID" value="GAF77966.1"/>
    <property type="molecule type" value="Genomic_DNA"/>
</dbReference>
<dbReference type="Pfam" id="PF03773">
    <property type="entry name" value="ArsP_1"/>
    <property type="match status" value="1"/>
</dbReference>
<sequence>MKLNTKIRVVYVSSYILFLIVSFVFGFNPGKEIGYNFISFLVYMLKILPCAFILIGLFEVWVKKEIIEKHLGEESGIRGYIWAILLAGTIAGGLLVAFPIAYSMYNKGAKLSVIFTYIGAAAICRVPMTMFEASFMGVKFTAIRLLVSLPLVIITSILLGNYLSKRNYKMVEGK</sequence>
<organism evidence="8">
    <name type="scientific">marine sediment metagenome</name>
    <dbReference type="NCBI Taxonomy" id="412755"/>
    <lineage>
        <taxon>unclassified sequences</taxon>
        <taxon>metagenomes</taxon>
        <taxon>ecological metagenomes</taxon>
    </lineage>
</organism>
<gene>
    <name evidence="8" type="ORF">S01H1_01157</name>
</gene>
<dbReference type="GO" id="GO:0005886">
    <property type="term" value="C:plasma membrane"/>
    <property type="evidence" value="ECO:0007669"/>
    <property type="project" value="UniProtKB-SubCell"/>
</dbReference>
<proteinExistence type="inferred from homology"/>
<comment type="subcellular location">
    <subcellularLocation>
        <location evidence="1">Cell membrane</location>
        <topology evidence="1">Multi-pass membrane protein</topology>
    </subcellularLocation>
</comment>
<keyword evidence="3" id="KW-1003">Cell membrane</keyword>
<keyword evidence="6 7" id="KW-0472">Membrane</keyword>
<name>X0SS71_9ZZZZ</name>
<feature type="transmembrane region" description="Helical" evidence="7">
    <location>
        <begin position="33"/>
        <end position="58"/>
    </location>
</feature>
<keyword evidence="4 7" id="KW-0812">Transmembrane</keyword>
<evidence type="ECO:0000256" key="7">
    <source>
        <dbReference type="SAM" id="Phobius"/>
    </source>
</evidence>
<evidence type="ECO:0008006" key="9">
    <source>
        <dbReference type="Google" id="ProtNLM"/>
    </source>
</evidence>
<feature type="transmembrane region" description="Helical" evidence="7">
    <location>
        <begin position="79"/>
        <end position="105"/>
    </location>
</feature>
<accession>X0SS71</accession>
<evidence type="ECO:0000256" key="3">
    <source>
        <dbReference type="ARBA" id="ARBA00022475"/>
    </source>
</evidence>
<comment type="caution">
    <text evidence="8">The sequence shown here is derived from an EMBL/GenBank/DDBJ whole genome shotgun (WGS) entry which is preliminary data.</text>
</comment>
<protein>
    <recommendedName>
        <fullName evidence="9">Permease</fullName>
    </recommendedName>
</protein>
<dbReference type="InterPro" id="IPR005524">
    <property type="entry name" value="DUF318"/>
</dbReference>